<dbReference type="Proteomes" id="UP000887580">
    <property type="component" value="Unplaced"/>
</dbReference>
<name>A0AC35GB46_9BILA</name>
<accession>A0AC35GB46</accession>
<dbReference type="WBParaSite" id="PS1159_v2.g3514.t1">
    <property type="protein sequence ID" value="PS1159_v2.g3514.t1"/>
    <property type="gene ID" value="PS1159_v2.g3514"/>
</dbReference>
<proteinExistence type="predicted"/>
<organism evidence="1 2">
    <name type="scientific">Panagrolaimus sp. PS1159</name>
    <dbReference type="NCBI Taxonomy" id="55785"/>
    <lineage>
        <taxon>Eukaryota</taxon>
        <taxon>Metazoa</taxon>
        <taxon>Ecdysozoa</taxon>
        <taxon>Nematoda</taxon>
        <taxon>Chromadorea</taxon>
        <taxon>Rhabditida</taxon>
        <taxon>Tylenchina</taxon>
        <taxon>Panagrolaimomorpha</taxon>
        <taxon>Panagrolaimoidea</taxon>
        <taxon>Panagrolaimidae</taxon>
        <taxon>Panagrolaimus</taxon>
    </lineage>
</organism>
<evidence type="ECO:0000313" key="2">
    <source>
        <dbReference type="WBParaSite" id="PS1159_v2.g3514.t1"/>
    </source>
</evidence>
<protein>
    <submittedName>
        <fullName evidence="2">Uncharacterized protein</fullName>
    </submittedName>
</protein>
<reference evidence="2" key="1">
    <citation type="submission" date="2022-11" db="UniProtKB">
        <authorList>
            <consortium name="WormBaseParasite"/>
        </authorList>
    </citation>
    <scope>IDENTIFICATION</scope>
</reference>
<sequence>SKEKVPYTIEKLKKAYNYCFLTQAFFSVAVTQIFYTSYEDKLPNDAVKSAFHSFGVLKALHLLEDAERLLDGEMKNVFEKYGV</sequence>
<evidence type="ECO:0000313" key="1">
    <source>
        <dbReference type="Proteomes" id="UP000887580"/>
    </source>
</evidence>